<evidence type="ECO:0000313" key="1">
    <source>
        <dbReference type="EMBL" id="BDR60573.1"/>
    </source>
</evidence>
<accession>A0ABN6SLP5</accession>
<reference evidence="1 2" key="1">
    <citation type="journal article" date="2023" name="Microbiol. Spectr.">
        <title>Symbiosis of Carpenter Bees with Uncharacterized Lactic Acid Bacteria Showing NAD Auxotrophy.</title>
        <authorList>
            <person name="Kawasaki S."/>
            <person name="Ozawa K."/>
            <person name="Mori T."/>
            <person name="Yamamoto A."/>
            <person name="Ito M."/>
            <person name="Ohkuma M."/>
            <person name="Sakamoto M."/>
            <person name="Matsutani M."/>
        </authorList>
    </citation>
    <scope>NUCLEOTIDE SEQUENCE [LARGE SCALE GENOMIC DNA]</scope>
    <source>
        <strain evidence="1 2">Kim32-2</strain>
    </source>
</reference>
<sequence>MSNEEREHISETKLDNFYAFGTVFNREHISADDITQKIVTDTIADNTISI</sequence>
<organism evidence="1 2">
    <name type="scientific">Lactobacillus xylocopicola</name>
    <dbReference type="NCBI Taxonomy" id="2976676"/>
    <lineage>
        <taxon>Bacteria</taxon>
        <taxon>Bacillati</taxon>
        <taxon>Bacillota</taxon>
        <taxon>Bacilli</taxon>
        <taxon>Lactobacillales</taxon>
        <taxon>Lactobacillaceae</taxon>
        <taxon>Lactobacillus</taxon>
    </lineage>
</organism>
<name>A0ABN6SLP5_9LACO</name>
<dbReference type="EMBL" id="AP026803">
    <property type="protein sequence ID" value="BDR60573.1"/>
    <property type="molecule type" value="Genomic_DNA"/>
</dbReference>
<proteinExistence type="predicted"/>
<dbReference type="Proteomes" id="UP001321741">
    <property type="component" value="Chromosome"/>
</dbReference>
<evidence type="ECO:0000313" key="2">
    <source>
        <dbReference type="Proteomes" id="UP001321741"/>
    </source>
</evidence>
<gene>
    <name evidence="1" type="ORF">KIM322_08340</name>
</gene>
<keyword evidence="2" id="KW-1185">Reference proteome</keyword>
<protein>
    <submittedName>
        <fullName evidence="1">Uncharacterized protein</fullName>
    </submittedName>
</protein>